<dbReference type="EMBL" id="SJPP01000003">
    <property type="protein sequence ID" value="TWU07290.1"/>
    <property type="molecule type" value="Genomic_DNA"/>
</dbReference>
<dbReference type="AlphaFoldDB" id="A0A5C6B5S1"/>
<dbReference type="RefSeq" id="WP_261343767.1">
    <property type="nucleotide sequence ID" value="NZ_SJPP01000003.1"/>
</dbReference>
<comment type="caution">
    <text evidence="2">The sequence shown here is derived from an EMBL/GenBank/DDBJ whole genome shotgun (WGS) entry which is preliminary data.</text>
</comment>
<protein>
    <submittedName>
        <fullName evidence="2">Uncharacterized protein</fullName>
    </submittedName>
</protein>
<reference evidence="2 3" key="1">
    <citation type="submission" date="2019-02" db="EMBL/GenBank/DDBJ databases">
        <title>Deep-cultivation of Planctomycetes and their phenomic and genomic characterization uncovers novel biology.</title>
        <authorList>
            <person name="Wiegand S."/>
            <person name="Jogler M."/>
            <person name="Boedeker C."/>
            <person name="Pinto D."/>
            <person name="Vollmers J."/>
            <person name="Rivas-Marin E."/>
            <person name="Kohn T."/>
            <person name="Peeters S.H."/>
            <person name="Heuer A."/>
            <person name="Rast P."/>
            <person name="Oberbeckmann S."/>
            <person name="Bunk B."/>
            <person name="Jeske O."/>
            <person name="Meyerdierks A."/>
            <person name="Storesund J.E."/>
            <person name="Kallscheuer N."/>
            <person name="Luecker S."/>
            <person name="Lage O.M."/>
            <person name="Pohl T."/>
            <person name="Merkel B.J."/>
            <person name="Hornburger P."/>
            <person name="Mueller R.-W."/>
            <person name="Bruemmer F."/>
            <person name="Labrenz M."/>
            <person name="Spormann A.M."/>
            <person name="Op Den Camp H."/>
            <person name="Overmann J."/>
            <person name="Amann R."/>
            <person name="Jetten M.S.M."/>
            <person name="Mascher T."/>
            <person name="Medema M.H."/>
            <person name="Devos D.P."/>
            <person name="Kaster A.-K."/>
            <person name="Ovreas L."/>
            <person name="Rohde M."/>
            <person name="Galperin M.Y."/>
            <person name="Jogler C."/>
        </authorList>
    </citation>
    <scope>NUCLEOTIDE SEQUENCE [LARGE SCALE GENOMIC DNA]</scope>
    <source>
        <strain evidence="2 3">CA54</strain>
    </source>
</reference>
<dbReference type="Proteomes" id="UP000320735">
    <property type="component" value="Unassembled WGS sequence"/>
</dbReference>
<accession>A0A5C6B5S1</accession>
<keyword evidence="3" id="KW-1185">Reference proteome</keyword>
<keyword evidence="1" id="KW-1133">Transmembrane helix</keyword>
<keyword evidence="1" id="KW-0472">Membrane</keyword>
<sequence length="42" mass="4890">MKRFADHYVTQMLDLLQTMTLQDYGHVVIALILVGWAITRVK</sequence>
<name>A0A5C6B5S1_9PLAN</name>
<evidence type="ECO:0000313" key="3">
    <source>
        <dbReference type="Proteomes" id="UP000320735"/>
    </source>
</evidence>
<organism evidence="2 3">
    <name type="scientific">Symmachiella macrocystis</name>
    <dbReference type="NCBI Taxonomy" id="2527985"/>
    <lineage>
        <taxon>Bacteria</taxon>
        <taxon>Pseudomonadati</taxon>
        <taxon>Planctomycetota</taxon>
        <taxon>Planctomycetia</taxon>
        <taxon>Planctomycetales</taxon>
        <taxon>Planctomycetaceae</taxon>
        <taxon>Symmachiella</taxon>
    </lineage>
</organism>
<evidence type="ECO:0000256" key="1">
    <source>
        <dbReference type="SAM" id="Phobius"/>
    </source>
</evidence>
<feature type="transmembrane region" description="Helical" evidence="1">
    <location>
        <begin position="21"/>
        <end position="39"/>
    </location>
</feature>
<gene>
    <name evidence="2" type="ORF">CA54_56950</name>
</gene>
<keyword evidence="1" id="KW-0812">Transmembrane</keyword>
<proteinExistence type="predicted"/>
<evidence type="ECO:0000313" key="2">
    <source>
        <dbReference type="EMBL" id="TWU07290.1"/>
    </source>
</evidence>